<keyword evidence="5 9" id="KW-0812">Transmembrane</keyword>
<dbReference type="Proteomes" id="UP001203136">
    <property type="component" value="Unassembled WGS sequence"/>
</dbReference>
<dbReference type="Proteomes" id="UP001300871">
    <property type="component" value="Unassembled WGS sequence"/>
</dbReference>
<dbReference type="InterPro" id="IPR055348">
    <property type="entry name" value="DctQ"/>
</dbReference>
<evidence type="ECO:0000256" key="8">
    <source>
        <dbReference type="ARBA" id="ARBA00038436"/>
    </source>
</evidence>
<sequence length="178" mass="19526">MTILRRIDRMLERFLGIMDGIASVSIFVIMILITADVLSRLIFNKPFVGTAEIVSSIIIIVCFLEIPYVAVKGAHVRTTMLYDKVGAKGKLIIDILAAFLGILVYSFIIRASWGNLLHAISIGEAEIAGSFRVTTVPGRFAIIFGSALMILEFIDQIVKYGYSLLTGRSFYGEGGSVQ</sequence>
<comment type="subcellular location">
    <subcellularLocation>
        <location evidence="1">Cell inner membrane</location>
        <topology evidence="1">Multi-pass membrane protein</topology>
    </subcellularLocation>
</comment>
<proteinExistence type="inferred from homology"/>
<dbReference type="PANTHER" id="PTHR35011">
    <property type="entry name" value="2,3-DIKETO-L-GULONATE TRAP TRANSPORTER SMALL PERMEASE PROTEIN YIAM"/>
    <property type="match status" value="1"/>
</dbReference>
<dbReference type="RefSeq" id="WP_003506596.1">
    <property type="nucleotide sequence ID" value="NZ_BAABZD010000003.1"/>
</dbReference>
<reference evidence="12" key="2">
    <citation type="submission" date="2023-01" db="EMBL/GenBank/DDBJ databases">
        <title>Human gut microbiome strain richness.</title>
        <authorList>
            <person name="Chen-Liaw A."/>
        </authorList>
    </citation>
    <scope>NUCLEOTIDE SEQUENCE</scope>
    <source>
        <strain evidence="12">B1_m1001713B170214d0_201011</strain>
    </source>
</reference>
<evidence type="ECO:0000256" key="6">
    <source>
        <dbReference type="ARBA" id="ARBA00022989"/>
    </source>
</evidence>
<protein>
    <submittedName>
        <fullName evidence="12">TRAP transporter small permease</fullName>
    </submittedName>
</protein>
<feature type="domain" description="Tripartite ATP-independent periplasmic transporters DctQ component" evidence="10">
    <location>
        <begin position="29"/>
        <end position="158"/>
    </location>
</feature>
<comment type="caution">
    <text evidence="12">The sequence shown here is derived from an EMBL/GenBank/DDBJ whole genome shotgun (WGS) entry which is preliminary data.</text>
</comment>
<dbReference type="Pfam" id="PF04290">
    <property type="entry name" value="DctQ"/>
    <property type="match status" value="1"/>
</dbReference>
<evidence type="ECO:0000256" key="4">
    <source>
        <dbReference type="ARBA" id="ARBA00022519"/>
    </source>
</evidence>
<dbReference type="EMBL" id="JAINVB010000001">
    <property type="protein sequence ID" value="MCK0084620.1"/>
    <property type="molecule type" value="Genomic_DNA"/>
</dbReference>
<reference evidence="11" key="1">
    <citation type="journal article" date="2022" name="Cell Host Microbe">
        <title>Colonization of the live biotherapeutic product VE303 and modulation of the microbiota and metabolites in healthy volunteers.</title>
        <authorList>
            <person name="Dsouza M."/>
            <person name="Menon R."/>
            <person name="Crossette E."/>
            <person name="Bhattarai S.K."/>
            <person name="Schneider J."/>
            <person name="Kim Y.G."/>
            <person name="Reddy S."/>
            <person name="Caballero S."/>
            <person name="Felix C."/>
            <person name="Cornacchione L."/>
            <person name="Hendrickson J."/>
            <person name="Watson A.R."/>
            <person name="Minot S.S."/>
            <person name="Greenfield N."/>
            <person name="Schopf L."/>
            <person name="Szabady R."/>
            <person name="Patarroyo J."/>
            <person name="Smith W."/>
            <person name="Harrison P."/>
            <person name="Kuijper E.J."/>
            <person name="Kelly C.P."/>
            <person name="Olle B."/>
            <person name="Bobilev D."/>
            <person name="Silber J.L."/>
            <person name="Bucci V."/>
            <person name="Roberts B."/>
            <person name="Faith J."/>
            <person name="Norman J.M."/>
        </authorList>
    </citation>
    <scope>NUCLEOTIDE SEQUENCE</scope>
    <source>
        <strain evidence="11">VE303-04</strain>
    </source>
</reference>
<evidence type="ECO:0000259" key="10">
    <source>
        <dbReference type="Pfam" id="PF04290"/>
    </source>
</evidence>
<feature type="transmembrane region" description="Helical" evidence="9">
    <location>
        <begin position="14"/>
        <end position="33"/>
    </location>
</feature>
<evidence type="ECO:0000256" key="9">
    <source>
        <dbReference type="SAM" id="Phobius"/>
    </source>
</evidence>
<gene>
    <name evidence="11" type="ORF">K5I21_01755</name>
    <name evidence="12" type="ORF">PM006_15980</name>
</gene>
<evidence type="ECO:0000256" key="1">
    <source>
        <dbReference type="ARBA" id="ARBA00004429"/>
    </source>
</evidence>
<feature type="transmembrane region" description="Helical" evidence="9">
    <location>
        <begin position="91"/>
        <end position="109"/>
    </location>
</feature>
<keyword evidence="2" id="KW-0813">Transport</keyword>
<evidence type="ECO:0000256" key="7">
    <source>
        <dbReference type="ARBA" id="ARBA00023136"/>
    </source>
</evidence>
<evidence type="ECO:0000256" key="5">
    <source>
        <dbReference type="ARBA" id="ARBA00022692"/>
    </source>
</evidence>
<evidence type="ECO:0000313" key="11">
    <source>
        <dbReference type="EMBL" id="MCK0084620.1"/>
    </source>
</evidence>
<dbReference type="InterPro" id="IPR007387">
    <property type="entry name" value="TRAP_DctQ"/>
</dbReference>
<dbReference type="EMBL" id="JAQLGM010000045">
    <property type="protein sequence ID" value="MDB2001702.1"/>
    <property type="molecule type" value="Genomic_DNA"/>
</dbReference>
<evidence type="ECO:0000313" key="12">
    <source>
        <dbReference type="EMBL" id="MDB2001702.1"/>
    </source>
</evidence>
<dbReference type="GO" id="GO:0005886">
    <property type="term" value="C:plasma membrane"/>
    <property type="evidence" value="ECO:0007669"/>
    <property type="project" value="UniProtKB-SubCell"/>
</dbReference>
<dbReference type="AlphaFoldDB" id="A0AAW6AX01"/>
<feature type="transmembrane region" description="Helical" evidence="9">
    <location>
        <begin position="53"/>
        <end position="71"/>
    </location>
</feature>
<name>A0AAW6AX01_CLOSY</name>
<organism evidence="12 13">
    <name type="scientific">Clostridium symbiosum</name>
    <name type="common">Bacteroides symbiosus</name>
    <dbReference type="NCBI Taxonomy" id="1512"/>
    <lineage>
        <taxon>Bacteria</taxon>
        <taxon>Bacillati</taxon>
        <taxon>Bacillota</taxon>
        <taxon>Clostridia</taxon>
        <taxon>Lachnospirales</taxon>
        <taxon>Lachnospiraceae</taxon>
        <taxon>Otoolea</taxon>
    </lineage>
</organism>
<keyword evidence="3" id="KW-1003">Cell membrane</keyword>
<keyword evidence="6 9" id="KW-1133">Transmembrane helix</keyword>
<keyword evidence="7 9" id="KW-0472">Membrane</keyword>
<evidence type="ECO:0000313" key="13">
    <source>
        <dbReference type="Proteomes" id="UP001300871"/>
    </source>
</evidence>
<comment type="similarity">
    <text evidence="8">Belongs to the TRAP transporter small permease family.</text>
</comment>
<dbReference type="GeneID" id="57967596"/>
<accession>A0AAW6AX01</accession>
<evidence type="ECO:0000256" key="3">
    <source>
        <dbReference type="ARBA" id="ARBA00022475"/>
    </source>
</evidence>
<evidence type="ECO:0000256" key="2">
    <source>
        <dbReference type="ARBA" id="ARBA00022448"/>
    </source>
</evidence>
<keyword evidence="4" id="KW-0997">Cell inner membrane</keyword>